<feature type="transmembrane region" description="Helical" evidence="2">
    <location>
        <begin position="264"/>
        <end position="286"/>
    </location>
</feature>
<protein>
    <submittedName>
        <fullName evidence="3">2-hydroxycarboxylate transporter family protein</fullName>
    </submittedName>
</protein>
<dbReference type="GO" id="GO:0015293">
    <property type="term" value="F:symporter activity"/>
    <property type="evidence" value="ECO:0007669"/>
    <property type="project" value="UniProtKB-UniRule"/>
</dbReference>
<organism evidence="3 4">
    <name type="scientific">Irregularibacter muris</name>
    <dbReference type="NCBI Taxonomy" id="1796619"/>
    <lineage>
        <taxon>Bacteria</taxon>
        <taxon>Bacillati</taxon>
        <taxon>Bacillota</taxon>
        <taxon>Clostridia</taxon>
        <taxon>Eubacteriales</taxon>
        <taxon>Eubacteriaceae</taxon>
        <taxon>Irregularibacter</taxon>
    </lineage>
</organism>
<gene>
    <name evidence="3" type="ORF">NSA47_07505</name>
</gene>
<evidence type="ECO:0000256" key="2">
    <source>
        <dbReference type="SAM" id="Phobius"/>
    </source>
</evidence>
<feature type="transmembrane region" description="Helical" evidence="2">
    <location>
        <begin position="21"/>
        <end position="39"/>
    </location>
</feature>
<comment type="similarity">
    <text evidence="1">Belongs to the 2-hydroxycarboxylate transporter (2-HCT) (TC 2.A.24) family.</text>
</comment>
<keyword evidence="2" id="KW-1133">Transmembrane helix</keyword>
<accession>A0AAE3L2M1</accession>
<dbReference type="Pfam" id="PF03390">
    <property type="entry name" value="2HCT"/>
    <property type="match status" value="1"/>
</dbReference>
<sequence length="442" mass="46831">MGEKITTNQLKSNNGFTIFGMPVYLFVIFAVIMVASIFTETLGTGMASSFALLYFLGIIFNEVGERVPLWNTYIGGGPILAFIGTAYLVYAGILPAKYVESATVFMDDVDFLTLFVVVLITGSVLSVDRKLLVRSFLGYIPAILGGVLFAMIFGIVAGLFMGIAPVEVAIKYVLPIMGGGNGAGAVPLSEIWEATTGQPKGEYYSFAISILTIGNIFAIIAAALLNKLGKAKPALTGDKTNLMRKSAELDAEDKVDYKPNLREIANGLVLAGMFYALGSLFSGYILPSIGGVVIHKFAYMIIFVVLANAFNLIPENLKVGAKKLQTFFTKQFLLVMMAGVGIAFTDLGEIIAAITLQNVVVAVFIIIGAVVGSGLVGHLVGFFFVDSSVTAGLCMANRGGSGDIQVLGAADRMELMPYAQISSRLGGGLVLVIGSVLFGLFM</sequence>
<keyword evidence="1" id="KW-0813">Transport</keyword>
<feature type="transmembrane region" description="Helical" evidence="2">
    <location>
        <begin position="360"/>
        <end position="385"/>
    </location>
</feature>
<feature type="transmembrane region" description="Helical" evidence="2">
    <location>
        <begin position="70"/>
        <end position="91"/>
    </location>
</feature>
<dbReference type="RefSeq" id="WP_257530563.1">
    <property type="nucleotide sequence ID" value="NZ_JANKAS010000005.1"/>
</dbReference>
<dbReference type="GO" id="GO:0005886">
    <property type="term" value="C:plasma membrane"/>
    <property type="evidence" value="ECO:0007669"/>
    <property type="project" value="UniProtKB-UniRule"/>
</dbReference>
<comment type="caution">
    <text evidence="3">The sequence shown here is derived from an EMBL/GenBank/DDBJ whole genome shotgun (WGS) entry which is preliminary data.</text>
</comment>
<feature type="transmembrane region" description="Helical" evidence="2">
    <location>
        <begin position="139"/>
        <end position="164"/>
    </location>
</feature>
<dbReference type="PIRSF" id="PIRSF005348">
    <property type="entry name" value="YxkH"/>
    <property type="match status" value="1"/>
</dbReference>
<evidence type="ECO:0000313" key="4">
    <source>
        <dbReference type="Proteomes" id="UP001205748"/>
    </source>
</evidence>
<feature type="transmembrane region" description="Helical" evidence="2">
    <location>
        <begin position="333"/>
        <end position="354"/>
    </location>
</feature>
<evidence type="ECO:0000313" key="3">
    <source>
        <dbReference type="EMBL" id="MCR1898829.1"/>
    </source>
</evidence>
<feature type="transmembrane region" description="Helical" evidence="2">
    <location>
        <begin position="111"/>
        <end position="127"/>
    </location>
</feature>
<dbReference type="PANTHER" id="PTHR40033:SF1">
    <property type="entry name" value="CITRATE-SODIUM SYMPORTER"/>
    <property type="match status" value="1"/>
</dbReference>
<keyword evidence="2" id="KW-0812">Transmembrane</keyword>
<dbReference type="PANTHER" id="PTHR40033">
    <property type="entry name" value="NA(+)-MALATE SYMPORTER"/>
    <property type="match status" value="1"/>
</dbReference>
<keyword evidence="1 2" id="KW-0472">Membrane</keyword>
<evidence type="ECO:0000256" key="1">
    <source>
        <dbReference type="PIRNR" id="PIRNR005348"/>
    </source>
</evidence>
<dbReference type="GO" id="GO:0008514">
    <property type="term" value="F:organic anion transmembrane transporter activity"/>
    <property type="evidence" value="ECO:0007669"/>
    <property type="project" value="InterPro"/>
</dbReference>
<dbReference type="AlphaFoldDB" id="A0AAE3L2M1"/>
<dbReference type="Proteomes" id="UP001205748">
    <property type="component" value="Unassembled WGS sequence"/>
</dbReference>
<feature type="transmembrane region" description="Helical" evidence="2">
    <location>
        <begin position="203"/>
        <end position="225"/>
    </location>
</feature>
<feature type="transmembrane region" description="Helical" evidence="2">
    <location>
        <begin position="292"/>
        <end position="313"/>
    </location>
</feature>
<reference evidence="3" key="1">
    <citation type="submission" date="2022-07" db="EMBL/GenBank/DDBJ databases">
        <title>Enhanced cultured diversity of the mouse gut microbiota enables custom-made synthetic communities.</title>
        <authorList>
            <person name="Afrizal A."/>
        </authorList>
    </citation>
    <scope>NUCLEOTIDE SEQUENCE</scope>
    <source>
        <strain evidence="3">DSM 28593</strain>
    </source>
</reference>
<proteinExistence type="inferred from homology"/>
<feature type="transmembrane region" description="Helical" evidence="2">
    <location>
        <begin position="421"/>
        <end position="441"/>
    </location>
</feature>
<dbReference type="InterPro" id="IPR004679">
    <property type="entry name" value="2-OHcarboxylate_transport"/>
</dbReference>
<keyword evidence="4" id="KW-1185">Reference proteome</keyword>
<name>A0AAE3L2M1_9FIRM</name>
<keyword evidence="1" id="KW-0769">Symport</keyword>
<feature type="transmembrane region" description="Helical" evidence="2">
    <location>
        <begin position="45"/>
        <end position="63"/>
    </location>
</feature>
<dbReference type="EMBL" id="JANKAS010000005">
    <property type="protein sequence ID" value="MCR1898829.1"/>
    <property type="molecule type" value="Genomic_DNA"/>
</dbReference>